<organism evidence="2 3">
    <name type="scientific">Epilithonimonas hispanica</name>
    <dbReference type="NCBI Taxonomy" id="358687"/>
    <lineage>
        <taxon>Bacteria</taxon>
        <taxon>Pseudomonadati</taxon>
        <taxon>Bacteroidota</taxon>
        <taxon>Flavobacteriia</taxon>
        <taxon>Flavobacteriales</taxon>
        <taxon>Weeksellaceae</taxon>
        <taxon>Chryseobacterium group</taxon>
        <taxon>Epilithonimonas</taxon>
    </lineage>
</organism>
<evidence type="ECO:0000313" key="3">
    <source>
        <dbReference type="Proteomes" id="UP000256326"/>
    </source>
</evidence>
<accession>A0A3D9D1C1</accession>
<feature type="transmembrane region" description="Helical" evidence="1">
    <location>
        <begin position="52"/>
        <end position="69"/>
    </location>
</feature>
<keyword evidence="1" id="KW-1133">Transmembrane helix</keyword>
<evidence type="ECO:0000313" key="2">
    <source>
        <dbReference type="EMBL" id="REC71727.1"/>
    </source>
</evidence>
<dbReference type="AlphaFoldDB" id="A0A3D9D1C1"/>
<keyword evidence="3" id="KW-1185">Reference proteome</keyword>
<dbReference type="EMBL" id="QNUG01000008">
    <property type="protein sequence ID" value="REC71727.1"/>
    <property type="molecule type" value="Genomic_DNA"/>
</dbReference>
<name>A0A3D9D1C1_9FLAO</name>
<proteinExistence type="predicted"/>
<feature type="transmembrane region" description="Helical" evidence="1">
    <location>
        <begin position="122"/>
        <end position="143"/>
    </location>
</feature>
<gene>
    <name evidence="2" type="ORF">DRF58_05105</name>
</gene>
<feature type="transmembrane region" description="Helical" evidence="1">
    <location>
        <begin position="89"/>
        <end position="110"/>
    </location>
</feature>
<comment type="caution">
    <text evidence="2">The sequence shown here is derived from an EMBL/GenBank/DDBJ whole genome shotgun (WGS) entry which is preliminary data.</text>
</comment>
<dbReference type="Proteomes" id="UP000256326">
    <property type="component" value="Unassembled WGS sequence"/>
</dbReference>
<keyword evidence="1" id="KW-0812">Transmembrane</keyword>
<evidence type="ECO:0000256" key="1">
    <source>
        <dbReference type="SAM" id="Phobius"/>
    </source>
</evidence>
<feature type="transmembrane region" description="Helical" evidence="1">
    <location>
        <begin position="6"/>
        <end position="31"/>
    </location>
</feature>
<sequence length="150" mass="16764">MMSHHLLLIIHLLGATVWVGGHLILAVTILPEVLKKKDVEILLDFERKYEKIGIPALLLMVISGVWMSYKFGIGFSNWFHFSNPIETVISLKLILLLITVLFAISANFFVIPKLTAKTLPLMAFHILSVTTIGVLMLLLGSFVRYGGLSF</sequence>
<protein>
    <submittedName>
        <fullName evidence="2">Copper resistance protein CopD</fullName>
    </submittedName>
</protein>
<dbReference type="OrthoDB" id="1162754at2"/>
<reference evidence="2 3" key="1">
    <citation type="journal article" date="2006" name="Int. J. Syst. Evol. Microbiol.">
        <title>Chryseobacterium hispanicum sp. nov., isolated from the drinking water distribution system of Sevilla, Spain.</title>
        <authorList>
            <person name="Gallego V."/>
            <person name="Garcia M.T."/>
            <person name="Ventosa A."/>
        </authorList>
    </citation>
    <scope>NUCLEOTIDE SEQUENCE [LARGE SCALE GENOMIC DNA]</scope>
    <source>
        <strain evidence="2 3">KCTC 22104</strain>
    </source>
</reference>
<keyword evidence="1" id="KW-0472">Membrane</keyword>